<proteinExistence type="predicted"/>
<dbReference type="AlphaFoldDB" id="D3Q2V8"/>
<dbReference type="KEGG" id="sna:Snas_6238"/>
<evidence type="ECO:0000313" key="1">
    <source>
        <dbReference type="EMBL" id="ADD45859.1"/>
    </source>
</evidence>
<evidence type="ECO:0000313" key="2">
    <source>
        <dbReference type="Proteomes" id="UP000000844"/>
    </source>
</evidence>
<reference evidence="1 2" key="1">
    <citation type="journal article" date="2009" name="Stand. Genomic Sci.">
        <title>Complete genome sequence of Stackebrandtia nassauensis type strain (LLR-40K-21).</title>
        <authorList>
            <person name="Munk C."/>
            <person name="Lapidus A."/>
            <person name="Copeland A."/>
            <person name="Jando M."/>
            <person name="Mayilraj S."/>
            <person name="Glavina Del Rio T."/>
            <person name="Nolan M."/>
            <person name="Chen F."/>
            <person name="Lucas S."/>
            <person name="Tice H."/>
            <person name="Cheng J.F."/>
            <person name="Han C."/>
            <person name="Detter J.C."/>
            <person name="Bruce D."/>
            <person name="Goodwin L."/>
            <person name="Chain P."/>
            <person name="Pitluck S."/>
            <person name="Goker M."/>
            <person name="Ovchinikova G."/>
            <person name="Pati A."/>
            <person name="Ivanova N."/>
            <person name="Mavromatis K."/>
            <person name="Chen A."/>
            <person name="Palaniappan K."/>
            <person name="Land M."/>
            <person name="Hauser L."/>
            <person name="Chang Y.J."/>
            <person name="Jeffries C.D."/>
            <person name="Bristow J."/>
            <person name="Eisen J.A."/>
            <person name="Markowitz V."/>
            <person name="Hugenholtz P."/>
            <person name="Kyrpides N.C."/>
            <person name="Klenk H.P."/>
        </authorList>
    </citation>
    <scope>NUCLEOTIDE SEQUENCE [LARGE SCALE GENOMIC DNA]</scope>
    <source>
        <strain evidence="2">DSM 44728 / CIP 108903 / NRRL B-16338 / NBRC 102104 / LLR-40K-21</strain>
    </source>
</reference>
<organism evidence="1 2">
    <name type="scientific">Stackebrandtia nassauensis (strain DSM 44728 / CIP 108903 / NRRL B-16338 / NBRC 102104 / LLR-40K-21)</name>
    <dbReference type="NCBI Taxonomy" id="446470"/>
    <lineage>
        <taxon>Bacteria</taxon>
        <taxon>Bacillati</taxon>
        <taxon>Actinomycetota</taxon>
        <taxon>Actinomycetes</taxon>
        <taxon>Glycomycetales</taxon>
        <taxon>Glycomycetaceae</taxon>
        <taxon>Stackebrandtia</taxon>
    </lineage>
</organism>
<dbReference type="EMBL" id="CP001778">
    <property type="protein sequence ID" value="ADD45859.1"/>
    <property type="molecule type" value="Genomic_DNA"/>
</dbReference>
<dbReference type="eggNOG" id="ENOG5032XQ0">
    <property type="taxonomic scope" value="Bacteria"/>
</dbReference>
<name>D3Q2V8_STANL</name>
<gene>
    <name evidence="1" type="ordered locus">Snas_6238</name>
</gene>
<dbReference type="STRING" id="446470.Snas_6238"/>
<keyword evidence="2" id="KW-1185">Reference proteome</keyword>
<accession>D3Q2V8</accession>
<protein>
    <submittedName>
        <fullName evidence="1">Uncharacterized protein</fullName>
    </submittedName>
</protein>
<dbReference type="Proteomes" id="UP000000844">
    <property type="component" value="Chromosome"/>
</dbReference>
<dbReference type="HOGENOM" id="CLU_798412_0_0_11"/>
<sequence length="357" mass="39966">MTDTQFPRFSATDVPRLRRELAEWYGSPKGPDFYYQAIKMGRQAIKPPGSPEKAAVQLAATETKRLSEGDLWYVDDDLCALLNAAHPTMPKFAPQPWDLPGKVGFAVFAEPLYRPLSDDQTLTSDLEARAAADPDFAPIADRLLQDDSGILAVSWGPVSNPYWPAGGLWMSFYSEALAHQDAAFFEDPRQAAWARNQLPVLIVDNEATMAWQHDAAPVEEFQLPGPDEPVTTLSWARLVFAAFQLASQGNLSETDTVAPGRPERRRTDRAGLPAKDVRVVRLRRSVTDSRADDGAETSRQYRHRWVVRGHWRNHWYPARKTHRPTWIAPYLKGPETAPLLGGERVTVIDAPKQADES</sequence>